<accession>A0A6J2QP68</accession>
<keyword evidence="12 15" id="KW-0675">Receptor</keyword>
<dbReference type="FunFam" id="1.20.1070.10:FF:000181">
    <property type="entry name" value="Thyrotropin receptor"/>
    <property type="match status" value="1"/>
</dbReference>
<dbReference type="PRINTS" id="PR00237">
    <property type="entry name" value="GPCRRHODOPSN"/>
</dbReference>
<dbReference type="AlphaFoldDB" id="A0A6J2QP68"/>
<sequence>MKPDLNLLFFILSIVEVTLLLEYCPTHCQCNWDIYSVSCFGAEVMPVFHSSTQEVWLVETKLSSIPQNAFANLANISHIYISHDDNIRYLERHSFHNLSRVTHIQLTGIKTLSYIDQEAFKDLPNLKYLGITNTGLTSFPGLQYIQSNQDDFILEIVENVFIEVIPANSFTGISKNTMTIMLNNNGVKEIQRYAFNGSKLEEVYLHRNVHLERIDELAFYGVIRGPTHLDLSETKVSSLPSIGMETIEMLQAKDTQALKVPPPFRAFLHLQSAELTFPSHCCGLKMLKRWRGHSEAVICNLTRTALGKLQESSTALSHRNLEHKSYQHLKDSSGLPTADSRSHNHYYDSPICPTEESQNEGLFYVELPTEHLNEGFDFALCDEHNTDNHGLSCTPLPDALNPCEDVMSQGFLRVLVWVVSLLAISANFLVMFILLTSRQKLSVTRFLMGHLAFADFFMGIYLLLIASVDLYTRSRYYHYAIAWQTGGGCNLAGTLSVFASELSVYTLTLISLQRWHAIFYAMRPDRKMRLRHAAVLMLLGWLLCVILALLPVVGVSSYQKVSICLPMDTETTAAQAYVVSVLMINVVAFMVVCLCYLHIYCMVHNPQHQSSRYDTSMAKRMAVLIFTNFLCLAPICFYGLSAALLQPLMTITDSKVLLVLFYPLNSCTHPFFYAILTKAFHRDILMLLSRMGLCQRQAHLYRSQLVSICRETMSAPQSSSHIPKCSSTGITGLQGALKLSCSSRFKKH</sequence>
<evidence type="ECO:0000259" key="16">
    <source>
        <dbReference type="PROSITE" id="PS50262"/>
    </source>
</evidence>
<dbReference type="Pfam" id="PF13306">
    <property type="entry name" value="LRR_5"/>
    <property type="match status" value="2"/>
</dbReference>
<feature type="transmembrane region" description="Helical" evidence="15">
    <location>
        <begin position="447"/>
        <end position="471"/>
    </location>
</feature>
<feature type="transmembrane region" description="Helical" evidence="15">
    <location>
        <begin position="574"/>
        <end position="600"/>
    </location>
</feature>
<keyword evidence="4" id="KW-0433">Leucine-rich repeat</keyword>
<dbReference type="PANTHER" id="PTHR24372">
    <property type="entry name" value="GLYCOPROTEIN HORMONE RECEPTOR"/>
    <property type="match status" value="1"/>
</dbReference>
<evidence type="ECO:0000313" key="18">
    <source>
        <dbReference type="RefSeq" id="XP_029300218.1"/>
    </source>
</evidence>
<comment type="similarity">
    <text evidence="15">Belongs to the G-protein coupled receptor 1 family. FSH/LSH/TSH subfamily.</text>
</comment>
<evidence type="ECO:0000256" key="3">
    <source>
        <dbReference type="ARBA" id="ARBA00022475"/>
    </source>
</evidence>
<keyword evidence="6 15" id="KW-0732">Signal</keyword>
<evidence type="ECO:0000256" key="5">
    <source>
        <dbReference type="ARBA" id="ARBA00022692"/>
    </source>
</evidence>
<dbReference type="OrthoDB" id="5981530at2759"/>
<dbReference type="InterPro" id="IPR002274">
    <property type="entry name" value="TSH_rcpt"/>
</dbReference>
<protein>
    <recommendedName>
        <fullName evidence="2 15">Thyrotropin receptor</fullName>
    </recommendedName>
</protein>
<evidence type="ECO:0000256" key="7">
    <source>
        <dbReference type="ARBA" id="ARBA00022737"/>
    </source>
</evidence>
<dbReference type="GO" id="GO:0007189">
    <property type="term" value="P:adenylate cyclase-activating G protein-coupled receptor signaling pathway"/>
    <property type="evidence" value="ECO:0007669"/>
    <property type="project" value="TreeGrafter"/>
</dbReference>
<evidence type="ECO:0000256" key="2">
    <source>
        <dbReference type="ARBA" id="ARBA00017324"/>
    </source>
</evidence>
<dbReference type="KEGG" id="cgob:115016552"/>
<dbReference type="PANTHER" id="PTHR24372:SF0">
    <property type="entry name" value="THYROTROPIN RECEPTOR"/>
    <property type="match status" value="1"/>
</dbReference>
<gene>
    <name evidence="18" type="primary">LOC115016552</name>
    <name evidence="15" type="synonym">TSHR</name>
</gene>
<evidence type="ECO:0000313" key="17">
    <source>
        <dbReference type="Proteomes" id="UP000504630"/>
    </source>
</evidence>
<dbReference type="Pfam" id="PF00001">
    <property type="entry name" value="7tm_1"/>
    <property type="match status" value="1"/>
</dbReference>
<keyword evidence="13" id="KW-0325">Glycoprotein</keyword>
<evidence type="ECO:0000256" key="4">
    <source>
        <dbReference type="ARBA" id="ARBA00022614"/>
    </source>
</evidence>
<keyword evidence="3 15" id="KW-1003">Cell membrane</keyword>
<evidence type="ECO:0000256" key="13">
    <source>
        <dbReference type="ARBA" id="ARBA00023180"/>
    </source>
</evidence>
<keyword evidence="14 15" id="KW-0807">Transducer</keyword>
<evidence type="ECO:0000256" key="14">
    <source>
        <dbReference type="ARBA" id="ARBA00023224"/>
    </source>
</evidence>
<keyword evidence="10 15" id="KW-0472">Membrane</keyword>
<dbReference type="GeneID" id="115016552"/>
<feature type="transmembrane region" description="Helical" evidence="15">
    <location>
        <begin position="656"/>
        <end position="676"/>
    </location>
</feature>
<feature type="signal peptide" evidence="15">
    <location>
        <begin position="1"/>
        <end position="20"/>
    </location>
</feature>
<dbReference type="InParanoid" id="A0A6J2QP68"/>
<keyword evidence="8 15" id="KW-1133">Transmembrane helix</keyword>
<dbReference type="GO" id="GO:0009755">
    <property type="term" value="P:hormone-mediated signaling pathway"/>
    <property type="evidence" value="ECO:0007669"/>
    <property type="project" value="TreeGrafter"/>
</dbReference>
<name>A0A6J2QP68_COTGO</name>
<dbReference type="InterPro" id="IPR026906">
    <property type="entry name" value="LRR_5"/>
</dbReference>
<feature type="domain" description="G-protein coupled receptors family 1 profile" evidence="16">
    <location>
        <begin position="426"/>
        <end position="673"/>
    </location>
</feature>
<feature type="chain" id="PRO_5027132995" description="Thyrotropin receptor" evidence="15">
    <location>
        <begin position="21"/>
        <end position="748"/>
    </location>
</feature>
<dbReference type="Proteomes" id="UP000504630">
    <property type="component" value="Chromosome 12"/>
</dbReference>
<feature type="transmembrane region" description="Helical" evidence="15">
    <location>
        <begin position="621"/>
        <end position="644"/>
    </location>
</feature>
<feature type="transmembrane region" description="Helical" evidence="15">
    <location>
        <begin position="491"/>
        <end position="512"/>
    </location>
</feature>
<dbReference type="GO" id="GO:0008528">
    <property type="term" value="F:G protein-coupled peptide receptor activity"/>
    <property type="evidence" value="ECO:0007669"/>
    <property type="project" value="TreeGrafter"/>
</dbReference>
<dbReference type="PROSITE" id="PS50262">
    <property type="entry name" value="G_PROTEIN_RECEP_F1_2"/>
    <property type="match status" value="1"/>
</dbReference>
<dbReference type="GO" id="GO:0004996">
    <property type="term" value="F:thyroid-stimulating hormone receptor activity"/>
    <property type="evidence" value="ECO:0007669"/>
    <property type="project" value="InterPro"/>
</dbReference>
<keyword evidence="5 15" id="KW-0812">Transmembrane</keyword>
<evidence type="ECO:0000256" key="6">
    <source>
        <dbReference type="ARBA" id="ARBA00022729"/>
    </source>
</evidence>
<dbReference type="RefSeq" id="XP_029300218.1">
    <property type="nucleotide sequence ID" value="XM_029444358.1"/>
</dbReference>
<keyword evidence="9 15" id="KW-0297">G-protein coupled receptor</keyword>
<dbReference type="InterPro" id="IPR017452">
    <property type="entry name" value="GPCR_Rhodpsn_7TM"/>
</dbReference>
<proteinExistence type="inferred from homology"/>
<evidence type="ECO:0000256" key="15">
    <source>
        <dbReference type="RuleBase" id="RU361222"/>
    </source>
</evidence>
<feature type="transmembrane region" description="Helical" evidence="15">
    <location>
        <begin position="533"/>
        <end position="554"/>
    </location>
</feature>
<dbReference type="PRINTS" id="PR01145">
    <property type="entry name" value="TSHRECEPTOR"/>
</dbReference>
<dbReference type="Gene3D" id="3.80.10.10">
    <property type="entry name" value="Ribonuclease Inhibitor"/>
    <property type="match status" value="1"/>
</dbReference>
<dbReference type="GO" id="GO:0016323">
    <property type="term" value="C:basolateral plasma membrane"/>
    <property type="evidence" value="ECO:0007669"/>
    <property type="project" value="UniProtKB-SubCell"/>
</dbReference>
<evidence type="ECO:0000256" key="10">
    <source>
        <dbReference type="ARBA" id="ARBA00023136"/>
    </source>
</evidence>
<comment type="subcellular location">
    <subcellularLocation>
        <location evidence="1">Basolateral cell membrane</location>
        <topology evidence="1">Multi-pass membrane protein</topology>
    </subcellularLocation>
    <subcellularLocation>
        <location evidence="15">Cell membrane</location>
        <topology evidence="15">Multi-pass membrane protein</topology>
    </subcellularLocation>
</comment>
<evidence type="ECO:0000256" key="11">
    <source>
        <dbReference type="ARBA" id="ARBA00023157"/>
    </source>
</evidence>
<dbReference type="InterPro" id="IPR002131">
    <property type="entry name" value="Gphrmn_rcpt_fam"/>
</dbReference>
<dbReference type="InterPro" id="IPR032675">
    <property type="entry name" value="LRR_dom_sf"/>
</dbReference>
<dbReference type="CDD" id="cd15136">
    <property type="entry name" value="7tmA_Glyco_hormone_R"/>
    <property type="match status" value="1"/>
</dbReference>
<dbReference type="SUPFAM" id="SSF81321">
    <property type="entry name" value="Family A G protein-coupled receptor-like"/>
    <property type="match status" value="1"/>
</dbReference>
<comment type="function">
    <text evidence="15">Receptor for the thyroid-stimulating hormone (TSH) or thyrotropin. Also acts as a receptor for the heterodimeric glycoprotein hormone (GPHA2:GPHB5) or thyrostimulin. The activity of this receptor is mediated by G proteins which activate adenylate cyclase. Plays a central role in controlling thyroid cell metabolism.</text>
</comment>
<dbReference type="PRINTS" id="PR00373">
    <property type="entry name" value="GLYCHORMONER"/>
</dbReference>
<feature type="transmembrane region" description="Helical" evidence="15">
    <location>
        <begin position="414"/>
        <end position="435"/>
    </location>
</feature>
<keyword evidence="11" id="KW-1015">Disulfide bond</keyword>
<dbReference type="Gene3D" id="1.20.1070.10">
    <property type="entry name" value="Rhodopsin 7-helix transmembrane proteins"/>
    <property type="match status" value="1"/>
</dbReference>
<evidence type="ECO:0000256" key="12">
    <source>
        <dbReference type="ARBA" id="ARBA00023170"/>
    </source>
</evidence>
<evidence type="ECO:0000256" key="1">
    <source>
        <dbReference type="ARBA" id="ARBA00004554"/>
    </source>
</evidence>
<evidence type="ECO:0000256" key="8">
    <source>
        <dbReference type="ARBA" id="ARBA00022989"/>
    </source>
</evidence>
<keyword evidence="17" id="KW-1185">Reference proteome</keyword>
<dbReference type="SUPFAM" id="SSF52058">
    <property type="entry name" value="L domain-like"/>
    <property type="match status" value="1"/>
</dbReference>
<evidence type="ECO:0000256" key="9">
    <source>
        <dbReference type="ARBA" id="ARBA00023040"/>
    </source>
</evidence>
<organism evidence="17 18">
    <name type="scientific">Cottoperca gobio</name>
    <name type="common">Frogmouth</name>
    <name type="synonym">Aphritis gobio</name>
    <dbReference type="NCBI Taxonomy" id="56716"/>
    <lineage>
        <taxon>Eukaryota</taxon>
        <taxon>Metazoa</taxon>
        <taxon>Chordata</taxon>
        <taxon>Craniata</taxon>
        <taxon>Vertebrata</taxon>
        <taxon>Euteleostomi</taxon>
        <taxon>Actinopterygii</taxon>
        <taxon>Neopterygii</taxon>
        <taxon>Teleostei</taxon>
        <taxon>Neoteleostei</taxon>
        <taxon>Acanthomorphata</taxon>
        <taxon>Eupercaria</taxon>
        <taxon>Perciformes</taxon>
        <taxon>Notothenioidei</taxon>
        <taxon>Bovichtidae</taxon>
        <taxon>Cottoperca</taxon>
    </lineage>
</organism>
<keyword evidence="7" id="KW-0677">Repeat</keyword>
<reference evidence="18" key="1">
    <citation type="submission" date="2025-08" db="UniProtKB">
        <authorList>
            <consortium name="RefSeq"/>
        </authorList>
    </citation>
    <scope>IDENTIFICATION</scope>
</reference>
<dbReference type="InterPro" id="IPR000276">
    <property type="entry name" value="GPCR_Rhodpsn"/>
</dbReference>